<comment type="cofactor">
    <cofactor evidence="1">
        <name>FAD</name>
        <dbReference type="ChEBI" id="CHEBI:57692"/>
    </cofactor>
</comment>
<feature type="domain" description="FAD/NAD(P)-binding" evidence="5">
    <location>
        <begin position="5"/>
        <end position="285"/>
    </location>
</feature>
<dbReference type="Gene3D" id="3.50.50.60">
    <property type="entry name" value="FAD/NAD(P)-binding domain"/>
    <property type="match status" value="2"/>
</dbReference>
<dbReference type="RefSeq" id="WP_016105052.1">
    <property type="nucleotide sequence ID" value="NZ_FMAK01000034.1"/>
</dbReference>
<evidence type="ECO:0000256" key="1">
    <source>
        <dbReference type="ARBA" id="ARBA00001974"/>
    </source>
</evidence>
<dbReference type="PRINTS" id="PR00469">
    <property type="entry name" value="PNDRDTASEII"/>
</dbReference>
<accession>A0A1G4EKQ6</accession>
<evidence type="ECO:0000313" key="7">
    <source>
        <dbReference type="Proteomes" id="UP000195696"/>
    </source>
</evidence>
<dbReference type="Proteomes" id="UP000195696">
    <property type="component" value="Unassembled WGS sequence"/>
</dbReference>
<comment type="subunit">
    <text evidence="2">Homodimer.</text>
</comment>
<evidence type="ECO:0000256" key="2">
    <source>
        <dbReference type="ARBA" id="ARBA00011738"/>
    </source>
</evidence>
<dbReference type="GO" id="GO:0004791">
    <property type="term" value="F:thioredoxin-disulfide reductase (NADPH) activity"/>
    <property type="evidence" value="ECO:0007669"/>
    <property type="project" value="UniProtKB-EC"/>
</dbReference>
<name>A0A1G4EKQ6_BACMY</name>
<dbReference type="PANTHER" id="PTHR48105">
    <property type="entry name" value="THIOREDOXIN REDUCTASE 1-RELATED-RELATED"/>
    <property type="match status" value="1"/>
</dbReference>
<evidence type="ECO:0000259" key="5">
    <source>
        <dbReference type="Pfam" id="PF07992"/>
    </source>
</evidence>
<evidence type="ECO:0000313" key="6">
    <source>
        <dbReference type="EMBL" id="SCB68494.1"/>
    </source>
</evidence>
<dbReference type="InterPro" id="IPR023753">
    <property type="entry name" value="FAD/NAD-binding_dom"/>
</dbReference>
<dbReference type="EC" id="1.8.1.9" evidence="6"/>
<dbReference type="InterPro" id="IPR036188">
    <property type="entry name" value="FAD/NAD-bd_sf"/>
</dbReference>
<dbReference type="SUPFAM" id="SSF51905">
    <property type="entry name" value="FAD/NAD(P)-binding domain"/>
    <property type="match status" value="1"/>
</dbReference>
<dbReference type="Pfam" id="PF07992">
    <property type="entry name" value="Pyr_redox_2"/>
    <property type="match status" value="1"/>
</dbReference>
<proteinExistence type="predicted"/>
<sequence>MKFIDCAVIGAGPAGLNASLVLGRARKQIALFDNKTNRNRVTQKSHGFITRDGIKPEEFKELGLNDLKKYSSIHYYEKTVLTITKQSTGLFEIVTSDHTKYLAERVLLATGIQEEFPSIPEVREFYGKSLFSCPYCDGWELKDQPLIIISENEDYTLHMTKLVYNWSTDLVIATNGNELSKPFMDELCNKNIRVITEPIRSLQGEEGYLKRVEFHSGLHIERAGGFIVPTFFRPNQFLEQLGCELQSNETFVIDDFGRTSEKNIYVAGETTTQGPSSLIIAASQGNKAAIAINSDITDERF</sequence>
<keyword evidence="4 6" id="KW-0560">Oxidoreductase</keyword>
<dbReference type="EMBL" id="FMAK01000034">
    <property type="protein sequence ID" value="SCB68494.1"/>
    <property type="molecule type" value="Genomic_DNA"/>
</dbReference>
<keyword evidence="3" id="KW-0285">Flavoprotein</keyword>
<dbReference type="AlphaFoldDB" id="A0A1G4EKQ6"/>
<dbReference type="PRINTS" id="PR00368">
    <property type="entry name" value="FADPNR"/>
</dbReference>
<evidence type="ECO:0000256" key="3">
    <source>
        <dbReference type="ARBA" id="ARBA00022630"/>
    </source>
</evidence>
<dbReference type="InterPro" id="IPR050097">
    <property type="entry name" value="Ferredoxin-NADP_redctase_2"/>
</dbReference>
<protein>
    <submittedName>
        <fullName evidence="6">Thioredoxin reductase</fullName>
        <ecNumber evidence="6">1.8.1.9</ecNumber>
    </submittedName>
</protein>
<reference evidence="6 7" key="1">
    <citation type="submission" date="2016-08" db="EMBL/GenBank/DDBJ databases">
        <authorList>
            <person name="Seilhamer J.J."/>
        </authorList>
    </citation>
    <scope>NUCLEOTIDE SEQUENCE [LARGE SCALE GENOMIC DNA]</scope>
    <source>
        <strain evidence="6 7">SDA_GO95</strain>
    </source>
</reference>
<gene>
    <name evidence="6" type="ORF">BWGO95_02635</name>
</gene>
<evidence type="ECO:0000256" key="4">
    <source>
        <dbReference type="ARBA" id="ARBA00023002"/>
    </source>
</evidence>
<organism evidence="6 7">
    <name type="scientific">Bacillus mycoides</name>
    <dbReference type="NCBI Taxonomy" id="1405"/>
    <lineage>
        <taxon>Bacteria</taxon>
        <taxon>Bacillati</taxon>
        <taxon>Bacillota</taxon>
        <taxon>Bacilli</taxon>
        <taxon>Bacillales</taxon>
        <taxon>Bacillaceae</taxon>
        <taxon>Bacillus</taxon>
        <taxon>Bacillus cereus group</taxon>
    </lineage>
</organism>